<dbReference type="Gene3D" id="3.90.550.10">
    <property type="entry name" value="Spore Coat Polysaccharide Biosynthesis Protein SpsA, Chain A"/>
    <property type="match status" value="1"/>
</dbReference>
<keyword evidence="3 5" id="KW-0808">Transferase</keyword>
<sequence length="204" mass="23141">MGLAKALNVGIEAASNELIARMDTDDVCVKKRFEKQLNFLKSHNIDVCGGQIVEFDESMTNPIGMRVVPLDHDSIVKFARRRAPLNHMTVLYKKSVVQSVGGYRSVPFLEDYDLWVRLIIAGATFANLPDVLVHVRAGKGMLRRRGGWRYILAETKFFRELYQKGFISGFELASNISIRFVARLLPPFLRGIGYKMLRHKVGNL</sequence>
<protein>
    <submittedName>
        <fullName evidence="5">Glycosyltransferase</fullName>
    </submittedName>
</protein>
<dbReference type="SUPFAM" id="SSF53448">
    <property type="entry name" value="Nucleotide-diphospho-sugar transferases"/>
    <property type="match status" value="1"/>
</dbReference>
<dbReference type="Pfam" id="PF00535">
    <property type="entry name" value="Glycos_transf_2"/>
    <property type="match status" value="1"/>
</dbReference>
<evidence type="ECO:0000256" key="3">
    <source>
        <dbReference type="ARBA" id="ARBA00022679"/>
    </source>
</evidence>
<dbReference type="EMBL" id="DSZZ01000049">
    <property type="protein sequence ID" value="HGU52119.1"/>
    <property type="molecule type" value="Genomic_DNA"/>
</dbReference>
<dbReference type="InterPro" id="IPR050834">
    <property type="entry name" value="Glycosyltransf_2"/>
</dbReference>
<feature type="domain" description="Glycosyltransferase 2-like" evidence="4">
    <location>
        <begin position="2"/>
        <end position="59"/>
    </location>
</feature>
<evidence type="ECO:0000259" key="4">
    <source>
        <dbReference type="Pfam" id="PF00535"/>
    </source>
</evidence>
<evidence type="ECO:0000313" key="5">
    <source>
        <dbReference type="EMBL" id="HGU52119.1"/>
    </source>
</evidence>
<dbReference type="PANTHER" id="PTHR43685">
    <property type="entry name" value="GLYCOSYLTRANSFERASE"/>
    <property type="match status" value="1"/>
</dbReference>
<dbReference type="PANTHER" id="PTHR43685:SF5">
    <property type="entry name" value="GLYCOSYLTRANSFERASE EPSE-RELATED"/>
    <property type="match status" value="1"/>
</dbReference>
<organism evidence="5">
    <name type="scientific">Fervidobacterium pennivorans</name>
    <dbReference type="NCBI Taxonomy" id="93466"/>
    <lineage>
        <taxon>Bacteria</taxon>
        <taxon>Thermotogati</taxon>
        <taxon>Thermotogota</taxon>
        <taxon>Thermotogae</taxon>
        <taxon>Thermotogales</taxon>
        <taxon>Fervidobacteriaceae</taxon>
        <taxon>Fervidobacterium</taxon>
    </lineage>
</organism>
<keyword evidence="2" id="KW-0328">Glycosyltransferase</keyword>
<dbReference type="AlphaFoldDB" id="A0A7V4KBW1"/>
<comment type="caution">
    <text evidence="5">The sequence shown here is derived from an EMBL/GenBank/DDBJ whole genome shotgun (WGS) entry which is preliminary data.</text>
</comment>
<gene>
    <name evidence="5" type="ORF">ENT78_01080</name>
</gene>
<dbReference type="GO" id="GO:0016757">
    <property type="term" value="F:glycosyltransferase activity"/>
    <property type="evidence" value="ECO:0007669"/>
    <property type="project" value="UniProtKB-KW"/>
</dbReference>
<accession>A0A7V4KBW1</accession>
<evidence type="ECO:0000256" key="2">
    <source>
        <dbReference type="ARBA" id="ARBA00022676"/>
    </source>
</evidence>
<dbReference type="InterPro" id="IPR001173">
    <property type="entry name" value="Glyco_trans_2-like"/>
</dbReference>
<reference evidence="5" key="1">
    <citation type="journal article" date="2020" name="mSystems">
        <title>Genome- and Community-Level Interaction Insights into Carbon Utilization and Element Cycling Functions of Hydrothermarchaeota in Hydrothermal Sediment.</title>
        <authorList>
            <person name="Zhou Z."/>
            <person name="Liu Y."/>
            <person name="Xu W."/>
            <person name="Pan J."/>
            <person name="Luo Z.H."/>
            <person name="Li M."/>
        </authorList>
    </citation>
    <scope>NUCLEOTIDE SEQUENCE [LARGE SCALE GENOMIC DNA]</scope>
    <source>
        <strain evidence="5">SpSt-61</strain>
    </source>
</reference>
<name>A0A7V4KBW1_FERPE</name>
<comment type="similarity">
    <text evidence="1">Belongs to the glycosyltransferase 2 family.</text>
</comment>
<evidence type="ECO:0000256" key="1">
    <source>
        <dbReference type="ARBA" id="ARBA00006739"/>
    </source>
</evidence>
<dbReference type="InterPro" id="IPR029044">
    <property type="entry name" value="Nucleotide-diphossugar_trans"/>
</dbReference>
<proteinExistence type="inferred from homology"/>